<sequence length="638" mass="73331">MIQRLPMTLIPSLYILTLQVFLPYKPGVDFGPLNQTVVGSVIINFECRQDTNIILLNANDILIKNDSLKLGDQDSNKSLDVEVESLDNLANILKLRTYPPLAKGRNYTLLIHYGTRVRAPNDGGLFLGSYEHNGEKRYHVVSQMQPIESRKVFPCFDEPSFKARFQINIIHPTGTTAISNTEAVDRLEHKTNWTRTEFDVTPIMSTYLLAIAITDFKYIETTYRDIKLRIWAQPKLLNDTKIALNLLPKGLHFYEEYFNISYPLSKLDYYAVQELRVAAMENWGLITIQESSVVYNPEIGSLNSFSNVAMTVFHEMAHMWFGNLITMRWWNDLWLNEGFACHMSYKAMREITPELDVNFIFQYATFAVQISEEKHKWSPLSSNVTVNSDIYSAFNKINYNKGAAVIHMFESVVGEDVFRLSLQSFIKHHFYDNAISADFARSIGRTMKYLNSSNPFGNMGVVGALKSWTRNSGFPQLTVKRINETTVEISQQPCYTPDIFKITSHFRYSVPVVYTTTNNNNTALAIINNNETLTINDLALIDPHATCYCKILYDDQTWLRIAQQLQKNHTSIPTESRARLIYESNSFASLEKLNITISFELGKYIKNEIEPGPIQTFLLHMDSYQYIFFGNETKPMLR</sequence>
<proteinExistence type="predicted"/>
<dbReference type="Proteomes" id="UP000887579">
    <property type="component" value="Unplaced"/>
</dbReference>
<dbReference type="WBParaSite" id="ES5_v2.g19586.t1">
    <property type="protein sequence ID" value="ES5_v2.g19586.t1"/>
    <property type="gene ID" value="ES5_v2.g19586"/>
</dbReference>
<accession>A0AC34FQI8</accession>
<organism evidence="1 2">
    <name type="scientific">Panagrolaimus sp. ES5</name>
    <dbReference type="NCBI Taxonomy" id="591445"/>
    <lineage>
        <taxon>Eukaryota</taxon>
        <taxon>Metazoa</taxon>
        <taxon>Ecdysozoa</taxon>
        <taxon>Nematoda</taxon>
        <taxon>Chromadorea</taxon>
        <taxon>Rhabditida</taxon>
        <taxon>Tylenchina</taxon>
        <taxon>Panagrolaimomorpha</taxon>
        <taxon>Panagrolaimoidea</taxon>
        <taxon>Panagrolaimidae</taxon>
        <taxon>Panagrolaimus</taxon>
    </lineage>
</organism>
<evidence type="ECO:0000313" key="1">
    <source>
        <dbReference type="Proteomes" id="UP000887579"/>
    </source>
</evidence>
<reference evidence="2" key="1">
    <citation type="submission" date="2022-11" db="UniProtKB">
        <authorList>
            <consortium name="WormBaseParasite"/>
        </authorList>
    </citation>
    <scope>IDENTIFICATION</scope>
</reference>
<protein>
    <submittedName>
        <fullName evidence="2">Aminopeptidase</fullName>
    </submittedName>
</protein>
<evidence type="ECO:0000313" key="2">
    <source>
        <dbReference type="WBParaSite" id="ES5_v2.g19586.t1"/>
    </source>
</evidence>
<name>A0AC34FQI8_9BILA</name>